<organism evidence="8 9">
    <name type="scientific">Thermosulfurimonas dismutans</name>
    <dbReference type="NCBI Taxonomy" id="999894"/>
    <lineage>
        <taxon>Bacteria</taxon>
        <taxon>Pseudomonadati</taxon>
        <taxon>Thermodesulfobacteriota</taxon>
        <taxon>Thermodesulfobacteria</taxon>
        <taxon>Thermodesulfobacteriales</taxon>
        <taxon>Thermodesulfobacteriaceae</taxon>
        <taxon>Thermosulfurimonas</taxon>
    </lineage>
</organism>
<protein>
    <recommendedName>
        <fullName evidence="5">Ribosome maturation factor RimM</fullName>
    </recommendedName>
</protein>
<dbReference type="InterPro" id="IPR002676">
    <property type="entry name" value="RimM_N"/>
</dbReference>
<name>A0A179D432_9BACT</name>
<dbReference type="GO" id="GO:0043022">
    <property type="term" value="F:ribosome binding"/>
    <property type="evidence" value="ECO:0007669"/>
    <property type="project" value="InterPro"/>
</dbReference>
<reference evidence="8 9" key="1">
    <citation type="submission" date="2016-04" db="EMBL/GenBank/DDBJ databases">
        <title>Genome analysis of Thermosulfurimonas dismutans, the first thermophilic sulfur-disproportionating bacterium of the phylum Thermodesulfobacteria.</title>
        <authorList>
            <person name="Mardanov A.V."/>
            <person name="Beletsky A.V."/>
            <person name="Kadnikov V.V."/>
            <person name="Slobodkin A.I."/>
            <person name="Ravin N.V."/>
        </authorList>
    </citation>
    <scope>NUCLEOTIDE SEQUENCE [LARGE SCALE GENOMIC DNA]</scope>
    <source>
        <strain evidence="8 9">S95</strain>
    </source>
</reference>
<evidence type="ECO:0000259" key="6">
    <source>
        <dbReference type="Pfam" id="PF01782"/>
    </source>
</evidence>
<comment type="similarity">
    <text evidence="5">Belongs to the RimM family.</text>
</comment>
<dbReference type="HAMAP" id="MF_00014">
    <property type="entry name" value="Ribosome_mat_RimM"/>
    <property type="match status" value="1"/>
</dbReference>
<evidence type="ECO:0000256" key="5">
    <source>
        <dbReference type="HAMAP-Rule" id="MF_00014"/>
    </source>
</evidence>
<accession>A0A179D432</accession>
<dbReference type="Pfam" id="PF01782">
    <property type="entry name" value="RimM"/>
    <property type="match status" value="1"/>
</dbReference>
<dbReference type="InterPro" id="IPR009000">
    <property type="entry name" value="Transl_B-barrel_sf"/>
</dbReference>
<dbReference type="GO" id="GO:0006364">
    <property type="term" value="P:rRNA processing"/>
    <property type="evidence" value="ECO:0007669"/>
    <property type="project" value="UniProtKB-UniRule"/>
</dbReference>
<sequence length="169" mass="19183">MAVGKITRPHGLKGEVRVLPFLSNRELLKELPRFFLQKEGEEILIPISVREAPGGRDFLFRFEGIEDVEIAEGLRGRVLYAEVSDFPELEEGEFYYFQIEDLPVKTEAGEILGRVKGVMPVGPYDLLEVETKEGQSFYLPMVEEVILEINLDEGYVLVRPTPGLIESQI</sequence>
<dbReference type="InterPro" id="IPR036976">
    <property type="entry name" value="RimM_N_sf"/>
</dbReference>
<comment type="caution">
    <text evidence="8">The sequence shown here is derived from an EMBL/GenBank/DDBJ whole genome shotgun (WGS) entry which is preliminary data.</text>
</comment>
<dbReference type="GO" id="GO:0005737">
    <property type="term" value="C:cytoplasm"/>
    <property type="evidence" value="ECO:0007669"/>
    <property type="project" value="UniProtKB-SubCell"/>
</dbReference>
<comment type="domain">
    <text evidence="5">The PRC barrel domain binds ribosomal protein uS19.</text>
</comment>
<dbReference type="GO" id="GO:0005840">
    <property type="term" value="C:ribosome"/>
    <property type="evidence" value="ECO:0007669"/>
    <property type="project" value="InterPro"/>
</dbReference>
<dbReference type="EMBL" id="LWLG01000006">
    <property type="protein sequence ID" value="OAQ20830.1"/>
    <property type="molecule type" value="Genomic_DNA"/>
</dbReference>
<evidence type="ECO:0000313" key="9">
    <source>
        <dbReference type="Proteomes" id="UP000078390"/>
    </source>
</evidence>
<keyword evidence="9" id="KW-1185">Reference proteome</keyword>
<dbReference type="PANTHER" id="PTHR33692:SF1">
    <property type="entry name" value="RIBOSOME MATURATION FACTOR RIMM"/>
    <property type="match status" value="1"/>
</dbReference>
<dbReference type="Gene3D" id="2.40.30.60">
    <property type="entry name" value="RimM"/>
    <property type="match status" value="1"/>
</dbReference>
<evidence type="ECO:0000256" key="1">
    <source>
        <dbReference type="ARBA" id="ARBA00022490"/>
    </source>
</evidence>
<keyword evidence="4 5" id="KW-0143">Chaperone</keyword>
<proteinExistence type="inferred from homology"/>
<dbReference type="InterPro" id="IPR011033">
    <property type="entry name" value="PRC_barrel-like_sf"/>
</dbReference>
<dbReference type="InterPro" id="IPR056792">
    <property type="entry name" value="PRC_RimM"/>
</dbReference>
<feature type="domain" description="RimM N-terminal" evidence="6">
    <location>
        <begin position="3"/>
        <end position="84"/>
    </location>
</feature>
<dbReference type="SUPFAM" id="SSF50346">
    <property type="entry name" value="PRC-barrel domain"/>
    <property type="match status" value="1"/>
</dbReference>
<dbReference type="InterPro" id="IPR011961">
    <property type="entry name" value="RimM"/>
</dbReference>
<keyword evidence="1 5" id="KW-0963">Cytoplasm</keyword>
<keyword evidence="3 5" id="KW-0698">rRNA processing</keyword>
<dbReference type="Proteomes" id="UP000078390">
    <property type="component" value="Unassembled WGS sequence"/>
</dbReference>
<gene>
    <name evidence="5" type="primary">rimM</name>
    <name evidence="8" type="ORF">TDIS_1119</name>
</gene>
<dbReference type="NCBIfam" id="TIGR02273">
    <property type="entry name" value="16S_RimM"/>
    <property type="match status" value="1"/>
</dbReference>
<dbReference type="PANTHER" id="PTHR33692">
    <property type="entry name" value="RIBOSOME MATURATION FACTOR RIMM"/>
    <property type="match status" value="1"/>
</dbReference>
<evidence type="ECO:0000259" key="7">
    <source>
        <dbReference type="Pfam" id="PF24986"/>
    </source>
</evidence>
<comment type="subcellular location">
    <subcellularLocation>
        <location evidence="5">Cytoplasm</location>
    </subcellularLocation>
</comment>
<dbReference type="STRING" id="999894.TDIS_1119"/>
<dbReference type="SUPFAM" id="SSF50447">
    <property type="entry name" value="Translation proteins"/>
    <property type="match status" value="1"/>
</dbReference>
<dbReference type="GO" id="GO:0042274">
    <property type="term" value="P:ribosomal small subunit biogenesis"/>
    <property type="evidence" value="ECO:0007669"/>
    <property type="project" value="UniProtKB-UniRule"/>
</dbReference>
<dbReference type="Pfam" id="PF24986">
    <property type="entry name" value="PRC_RimM"/>
    <property type="match status" value="1"/>
</dbReference>
<dbReference type="Gene3D" id="2.30.30.240">
    <property type="entry name" value="PRC-barrel domain"/>
    <property type="match status" value="1"/>
</dbReference>
<evidence type="ECO:0000313" key="8">
    <source>
        <dbReference type="EMBL" id="OAQ20830.1"/>
    </source>
</evidence>
<evidence type="ECO:0000256" key="2">
    <source>
        <dbReference type="ARBA" id="ARBA00022517"/>
    </source>
</evidence>
<comment type="function">
    <text evidence="5">An accessory protein needed during the final step in the assembly of 30S ribosomal subunit, possibly for assembly of the head region. Essential for efficient processing of 16S rRNA. May be needed both before and after RbfA during the maturation of 16S rRNA. It has affinity for free ribosomal 30S subunits but not for 70S ribosomes.</text>
</comment>
<evidence type="ECO:0000256" key="4">
    <source>
        <dbReference type="ARBA" id="ARBA00023186"/>
    </source>
</evidence>
<feature type="domain" description="Ribosome maturation factor RimM PRC barrel" evidence="7">
    <location>
        <begin position="98"/>
        <end position="163"/>
    </location>
</feature>
<dbReference type="AlphaFoldDB" id="A0A179D432"/>
<comment type="subunit">
    <text evidence="5">Binds ribosomal protein uS19.</text>
</comment>
<keyword evidence="2 5" id="KW-0690">Ribosome biogenesis</keyword>
<evidence type="ECO:0000256" key="3">
    <source>
        <dbReference type="ARBA" id="ARBA00022552"/>
    </source>
</evidence>
<dbReference type="RefSeq" id="WP_068670173.1">
    <property type="nucleotide sequence ID" value="NZ_LWLG01000006.1"/>
</dbReference>